<dbReference type="PANTHER" id="PTHR33744">
    <property type="entry name" value="CARBOHYDRATE DIACID REGULATOR"/>
    <property type="match status" value="1"/>
</dbReference>
<accession>A0A372JI47</accession>
<proteinExistence type="predicted"/>
<dbReference type="InterPro" id="IPR051448">
    <property type="entry name" value="CdaR-like_regulators"/>
</dbReference>
<dbReference type="Gene3D" id="1.10.10.2840">
    <property type="entry name" value="PucR C-terminal helix-turn-helix domain"/>
    <property type="match status" value="1"/>
</dbReference>
<dbReference type="Pfam" id="PF13556">
    <property type="entry name" value="HTH_30"/>
    <property type="match status" value="1"/>
</dbReference>
<feature type="non-terminal residue" evidence="2">
    <location>
        <position position="1"/>
    </location>
</feature>
<dbReference type="EMBL" id="QURH01000331">
    <property type="protein sequence ID" value="RFU39630.1"/>
    <property type="molecule type" value="Genomic_DNA"/>
</dbReference>
<reference evidence="2 3" key="1">
    <citation type="submission" date="2018-08" db="EMBL/GenBank/DDBJ databases">
        <title>Actinomadura jelena sp. nov., a novel Actinomycete isolated from soil in Chad.</title>
        <authorList>
            <person name="Shi L."/>
        </authorList>
    </citation>
    <scope>NUCLEOTIDE SEQUENCE [LARGE SCALE GENOMIC DNA]</scope>
    <source>
        <strain evidence="2 3">NEAU-G17</strain>
    </source>
</reference>
<dbReference type="PANTHER" id="PTHR33744:SF1">
    <property type="entry name" value="DNA-BINDING TRANSCRIPTIONAL ACTIVATOR ADER"/>
    <property type="match status" value="1"/>
</dbReference>
<feature type="domain" description="PucR C-terminal helix-turn-helix" evidence="1">
    <location>
        <begin position="72"/>
        <end position="129"/>
    </location>
</feature>
<evidence type="ECO:0000313" key="3">
    <source>
        <dbReference type="Proteomes" id="UP000261811"/>
    </source>
</evidence>
<sequence>GPVGTSEPAASASGLAAALVQAERALAAARRTGDPVGYGELPGQGLLGVLDPNLAQGFADALLAPLRSEPSLLTSLRAYLAAGGRLEEAARDLDVHRHTLRTRVRRVADLLNRDLDDPGVRAELWVALAVTDNASGPIGLPGASDPR</sequence>
<comment type="caution">
    <text evidence="2">The sequence shown here is derived from an EMBL/GenBank/DDBJ whole genome shotgun (WGS) entry which is preliminary data.</text>
</comment>
<protein>
    <submittedName>
        <fullName evidence="2">PucR family transcriptional regulator</fullName>
    </submittedName>
</protein>
<organism evidence="2 3">
    <name type="scientific">Actinomadura logoneensis</name>
    <dbReference type="NCBI Taxonomy" id="2293572"/>
    <lineage>
        <taxon>Bacteria</taxon>
        <taxon>Bacillati</taxon>
        <taxon>Actinomycetota</taxon>
        <taxon>Actinomycetes</taxon>
        <taxon>Streptosporangiales</taxon>
        <taxon>Thermomonosporaceae</taxon>
        <taxon>Actinomadura</taxon>
    </lineage>
</organism>
<evidence type="ECO:0000313" key="2">
    <source>
        <dbReference type="EMBL" id="RFU39630.1"/>
    </source>
</evidence>
<keyword evidence="3" id="KW-1185">Reference proteome</keyword>
<dbReference type="Proteomes" id="UP000261811">
    <property type="component" value="Unassembled WGS sequence"/>
</dbReference>
<dbReference type="InterPro" id="IPR025736">
    <property type="entry name" value="PucR_C-HTH_dom"/>
</dbReference>
<name>A0A372JI47_9ACTN</name>
<dbReference type="InterPro" id="IPR042070">
    <property type="entry name" value="PucR_C-HTH_sf"/>
</dbReference>
<dbReference type="AlphaFoldDB" id="A0A372JI47"/>
<gene>
    <name evidence="2" type="ORF">DZF91_21255</name>
</gene>
<evidence type="ECO:0000259" key="1">
    <source>
        <dbReference type="Pfam" id="PF13556"/>
    </source>
</evidence>
<dbReference type="RefSeq" id="WP_147341241.1">
    <property type="nucleotide sequence ID" value="NZ_QURH01000331.1"/>
</dbReference>